<dbReference type="Proteomes" id="UP000184420">
    <property type="component" value="Unassembled WGS sequence"/>
</dbReference>
<reference evidence="2 3" key="1">
    <citation type="submission" date="2016-11" db="EMBL/GenBank/DDBJ databases">
        <authorList>
            <person name="Jaros S."/>
            <person name="Januszkiewicz K."/>
            <person name="Wedrychowicz H."/>
        </authorList>
    </citation>
    <scope>NUCLEOTIDE SEQUENCE [LARGE SCALE GENOMIC DNA]</scope>
    <source>
        <strain evidence="2 3">DSM 27406</strain>
    </source>
</reference>
<dbReference type="STRING" id="1419482.SAMN05444266_101806"/>
<sequence length="249" mass="28146">MKTSTKLIIASLGILIFLMLLTDITIWANYKKGITNQEWIDVHNRKVNQEENKKILPVTVQPFKVLVVFNTNVTRREHVNADRTEREGLEEVRQHNKVEVVQEDAWSVTSYNGDEYKRNGDTLMITLTARSGGFKVAVGKDIPQIINHAAWMEINGVHANQLDIVADTAARITISNAGFGQFSYKGSRRTKLEMFSCEDIGNADISIYDGGGINLNDVYFKQHHFNFDEKVEVSLNGKSVKMISGQQEK</sequence>
<evidence type="ECO:0000313" key="2">
    <source>
        <dbReference type="EMBL" id="SHK98403.1"/>
    </source>
</evidence>
<accession>A0A1M6WXJ5</accession>
<keyword evidence="1" id="KW-1133">Transmembrane helix</keyword>
<keyword evidence="1" id="KW-0812">Transmembrane</keyword>
<dbReference type="AlphaFoldDB" id="A0A1M6WXJ5"/>
<name>A0A1M6WXJ5_9BACT</name>
<evidence type="ECO:0000256" key="1">
    <source>
        <dbReference type="SAM" id="Phobius"/>
    </source>
</evidence>
<gene>
    <name evidence="2" type="ORF">SAMN05444266_101806</name>
</gene>
<dbReference type="EMBL" id="FRBL01000001">
    <property type="protein sequence ID" value="SHK98403.1"/>
    <property type="molecule type" value="Genomic_DNA"/>
</dbReference>
<evidence type="ECO:0000313" key="3">
    <source>
        <dbReference type="Proteomes" id="UP000184420"/>
    </source>
</evidence>
<dbReference type="OrthoDB" id="671263at2"/>
<keyword evidence="3" id="KW-1185">Reference proteome</keyword>
<keyword evidence="1" id="KW-0472">Membrane</keyword>
<evidence type="ECO:0008006" key="4">
    <source>
        <dbReference type="Google" id="ProtNLM"/>
    </source>
</evidence>
<feature type="transmembrane region" description="Helical" evidence="1">
    <location>
        <begin position="7"/>
        <end position="28"/>
    </location>
</feature>
<proteinExistence type="predicted"/>
<dbReference type="RefSeq" id="WP_073078200.1">
    <property type="nucleotide sequence ID" value="NZ_FRBL01000001.1"/>
</dbReference>
<organism evidence="2 3">
    <name type="scientific">Chitinophaga jiangningensis</name>
    <dbReference type="NCBI Taxonomy" id="1419482"/>
    <lineage>
        <taxon>Bacteria</taxon>
        <taxon>Pseudomonadati</taxon>
        <taxon>Bacteroidota</taxon>
        <taxon>Chitinophagia</taxon>
        <taxon>Chitinophagales</taxon>
        <taxon>Chitinophagaceae</taxon>
        <taxon>Chitinophaga</taxon>
    </lineage>
</organism>
<protein>
    <recommendedName>
        <fullName evidence="4">Auto-transporter adhesin, head GIN domain</fullName>
    </recommendedName>
</protein>